<evidence type="ECO:0000313" key="2">
    <source>
        <dbReference type="EMBL" id="OPJ59385.1"/>
    </source>
</evidence>
<evidence type="ECO:0008006" key="4">
    <source>
        <dbReference type="Google" id="ProtNLM"/>
    </source>
</evidence>
<accession>A0A1V4II75</accession>
<proteinExistence type="predicted"/>
<organism evidence="2 3">
    <name type="scientific">Clostridium oryzae</name>
    <dbReference type="NCBI Taxonomy" id="1450648"/>
    <lineage>
        <taxon>Bacteria</taxon>
        <taxon>Bacillati</taxon>
        <taxon>Bacillota</taxon>
        <taxon>Clostridia</taxon>
        <taxon>Eubacteriales</taxon>
        <taxon>Clostridiaceae</taxon>
        <taxon>Clostridium</taxon>
    </lineage>
</organism>
<feature type="transmembrane region" description="Helical" evidence="1">
    <location>
        <begin position="71"/>
        <end position="92"/>
    </location>
</feature>
<name>A0A1V4II75_9CLOT</name>
<sequence>MNKILFVLFIMVIIAMTGAAILQIFFPTFLGGTTDYGMNAGWQREIGIWNLGMITILLGTLLKGSLNTIKIVASGAAVLGIGFGTNHLIGFLNNAGMYMNLIGALENYLFVALLFLGLKMAKSKRVK</sequence>
<dbReference type="OrthoDB" id="2236159at2"/>
<keyword evidence="1" id="KW-1133">Transmembrane helix</keyword>
<dbReference type="STRING" id="1450648.CLORY_33140"/>
<dbReference type="EMBL" id="MZGV01000045">
    <property type="protein sequence ID" value="OPJ59385.1"/>
    <property type="molecule type" value="Genomic_DNA"/>
</dbReference>
<gene>
    <name evidence="2" type="ORF">CLORY_33140</name>
</gene>
<feature type="transmembrane region" description="Helical" evidence="1">
    <location>
        <begin position="46"/>
        <end position="64"/>
    </location>
</feature>
<keyword evidence="1" id="KW-0812">Transmembrane</keyword>
<keyword evidence="1" id="KW-0472">Membrane</keyword>
<comment type="caution">
    <text evidence="2">The sequence shown here is derived from an EMBL/GenBank/DDBJ whole genome shotgun (WGS) entry which is preliminary data.</text>
</comment>
<evidence type="ECO:0000256" key="1">
    <source>
        <dbReference type="SAM" id="Phobius"/>
    </source>
</evidence>
<reference evidence="2 3" key="1">
    <citation type="submission" date="2017-03" db="EMBL/GenBank/DDBJ databases">
        <title>Genome sequence of Clostridium oryzae DSM 28571.</title>
        <authorList>
            <person name="Poehlein A."/>
            <person name="Daniel R."/>
        </authorList>
    </citation>
    <scope>NUCLEOTIDE SEQUENCE [LARGE SCALE GENOMIC DNA]</scope>
    <source>
        <strain evidence="2 3">DSM 28571</strain>
    </source>
</reference>
<evidence type="ECO:0000313" key="3">
    <source>
        <dbReference type="Proteomes" id="UP000190080"/>
    </source>
</evidence>
<feature type="transmembrane region" description="Helical" evidence="1">
    <location>
        <begin position="5"/>
        <end position="26"/>
    </location>
</feature>
<dbReference type="RefSeq" id="WP_079426527.1">
    <property type="nucleotide sequence ID" value="NZ_MZGV01000045.1"/>
</dbReference>
<protein>
    <recommendedName>
        <fullName evidence="4">DUF4345 domain-containing protein</fullName>
    </recommendedName>
</protein>
<dbReference type="AlphaFoldDB" id="A0A1V4II75"/>
<dbReference type="Proteomes" id="UP000190080">
    <property type="component" value="Unassembled WGS sequence"/>
</dbReference>
<keyword evidence="3" id="KW-1185">Reference proteome</keyword>
<feature type="transmembrane region" description="Helical" evidence="1">
    <location>
        <begin position="98"/>
        <end position="118"/>
    </location>
</feature>